<protein>
    <submittedName>
        <fullName evidence="1">Uncharacterized protein</fullName>
    </submittedName>
</protein>
<accession>A0ABP8C7A1</accession>
<dbReference type="EMBL" id="BAABCA010000003">
    <property type="protein sequence ID" value="GAA4234912.1"/>
    <property type="molecule type" value="Genomic_DNA"/>
</dbReference>
<proteinExistence type="predicted"/>
<sequence>MNNQRRFLIKNMGIALLGVPLGSNIAFSSSKTTLNHSGFTSLINSKLQTEGYEVIFNESFSLNSQCKAFPLLKKNLLRGDEEGLLLVMDNGDHFLLSNKHLETYSVFISNFKFSLKSHGLEKLKDINTVRSTTPFKILKSNQTKDFRFQTIDGNIVEVHSFKKKNYVKVL</sequence>
<evidence type="ECO:0000313" key="2">
    <source>
        <dbReference type="Proteomes" id="UP001501496"/>
    </source>
</evidence>
<gene>
    <name evidence="1" type="ORF">GCM10022291_15480</name>
</gene>
<organism evidence="1 2">
    <name type="scientific">Postechiella marina</name>
    <dbReference type="NCBI Taxonomy" id="943941"/>
    <lineage>
        <taxon>Bacteria</taxon>
        <taxon>Pseudomonadati</taxon>
        <taxon>Bacteroidota</taxon>
        <taxon>Flavobacteriia</taxon>
        <taxon>Flavobacteriales</taxon>
        <taxon>Flavobacteriaceae</taxon>
        <taxon>Postechiella</taxon>
    </lineage>
</organism>
<reference evidence="2" key="1">
    <citation type="journal article" date="2019" name="Int. J. Syst. Evol. Microbiol.">
        <title>The Global Catalogue of Microorganisms (GCM) 10K type strain sequencing project: providing services to taxonomists for standard genome sequencing and annotation.</title>
        <authorList>
            <consortium name="The Broad Institute Genomics Platform"/>
            <consortium name="The Broad Institute Genome Sequencing Center for Infectious Disease"/>
            <person name="Wu L."/>
            <person name="Ma J."/>
        </authorList>
    </citation>
    <scope>NUCLEOTIDE SEQUENCE [LARGE SCALE GENOMIC DNA]</scope>
    <source>
        <strain evidence="2">JCM 17630</strain>
    </source>
</reference>
<dbReference type="Proteomes" id="UP001501496">
    <property type="component" value="Unassembled WGS sequence"/>
</dbReference>
<name>A0ABP8C7A1_9FLAO</name>
<evidence type="ECO:0000313" key="1">
    <source>
        <dbReference type="EMBL" id="GAA4234912.1"/>
    </source>
</evidence>
<keyword evidence="2" id="KW-1185">Reference proteome</keyword>
<comment type="caution">
    <text evidence="1">The sequence shown here is derived from an EMBL/GenBank/DDBJ whole genome shotgun (WGS) entry which is preliminary data.</text>
</comment>